<reference evidence="2" key="2">
    <citation type="submission" date="2020-11" db="EMBL/GenBank/DDBJ databases">
        <authorList>
            <person name="Cecchin M."/>
            <person name="Marcolungo L."/>
            <person name="Rossato M."/>
            <person name="Girolomoni L."/>
            <person name="Cosentino E."/>
            <person name="Cuine S."/>
            <person name="Li-Beisson Y."/>
            <person name="Delledonne M."/>
            <person name="Ballottari M."/>
        </authorList>
    </citation>
    <scope>NUCLEOTIDE SEQUENCE</scope>
    <source>
        <strain evidence="2">211/11P</strain>
        <tissue evidence="2">Whole cell</tissue>
    </source>
</reference>
<proteinExistence type="predicted"/>
<accession>A0A9D4YUI7</accession>
<sequence length="100" mass="10986">MAMAGWTCLTYASQPTFWQITVYAWSVTITTGLLLLIPEDRVLKARRAVAAGRWRVPRCGVHSLGRCTAADVLVADGWSRRSQHLGTSFIQTSLLALGSH</sequence>
<keyword evidence="1" id="KW-0472">Membrane</keyword>
<gene>
    <name evidence="2" type="ORF">D9Q98_006922</name>
</gene>
<keyword evidence="1" id="KW-1133">Transmembrane helix</keyword>
<protein>
    <submittedName>
        <fullName evidence="2">Uncharacterized protein</fullName>
    </submittedName>
</protein>
<evidence type="ECO:0000313" key="3">
    <source>
        <dbReference type="Proteomes" id="UP001055712"/>
    </source>
</evidence>
<keyword evidence="1" id="KW-0812">Transmembrane</keyword>
<organism evidence="2 3">
    <name type="scientific">Chlorella vulgaris</name>
    <name type="common">Green alga</name>
    <dbReference type="NCBI Taxonomy" id="3077"/>
    <lineage>
        <taxon>Eukaryota</taxon>
        <taxon>Viridiplantae</taxon>
        <taxon>Chlorophyta</taxon>
        <taxon>core chlorophytes</taxon>
        <taxon>Trebouxiophyceae</taxon>
        <taxon>Chlorellales</taxon>
        <taxon>Chlorellaceae</taxon>
        <taxon>Chlorella clade</taxon>
        <taxon>Chlorella</taxon>
    </lineage>
</organism>
<dbReference type="Proteomes" id="UP001055712">
    <property type="component" value="Unassembled WGS sequence"/>
</dbReference>
<dbReference type="EMBL" id="SIDB01000010">
    <property type="protein sequence ID" value="KAI3426978.1"/>
    <property type="molecule type" value="Genomic_DNA"/>
</dbReference>
<evidence type="ECO:0000256" key="1">
    <source>
        <dbReference type="SAM" id="Phobius"/>
    </source>
</evidence>
<keyword evidence="3" id="KW-1185">Reference proteome</keyword>
<feature type="transmembrane region" description="Helical" evidence="1">
    <location>
        <begin position="20"/>
        <end position="37"/>
    </location>
</feature>
<evidence type="ECO:0000313" key="2">
    <source>
        <dbReference type="EMBL" id="KAI3426978.1"/>
    </source>
</evidence>
<comment type="caution">
    <text evidence="2">The sequence shown here is derived from an EMBL/GenBank/DDBJ whole genome shotgun (WGS) entry which is preliminary data.</text>
</comment>
<dbReference type="AlphaFoldDB" id="A0A9D4YUI7"/>
<name>A0A9D4YUI7_CHLVU</name>
<reference evidence="2" key="1">
    <citation type="journal article" date="2019" name="Plant J.">
        <title>Chlorella vulgaris genome assembly and annotation reveals the molecular basis for metabolic acclimation to high light conditions.</title>
        <authorList>
            <person name="Cecchin M."/>
            <person name="Marcolungo L."/>
            <person name="Rossato M."/>
            <person name="Girolomoni L."/>
            <person name="Cosentino E."/>
            <person name="Cuine S."/>
            <person name="Li-Beisson Y."/>
            <person name="Delledonne M."/>
            <person name="Ballottari M."/>
        </authorList>
    </citation>
    <scope>NUCLEOTIDE SEQUENCE</scope>
    <source>
        <strain evidence="2">211/11P</strain>
    </source>
</reference>